<accession>A0A6J6P473</accession>
<dbReference type="EMBL" id="CAEZXQ010000068">
    <property type="protein sequence ID" value="CAB4693507.1"/>
    <property type="molecule type" value="Genomic_DNA"/>
</dbReference>
<evidence type="ECO:0000313" key="1">
    <source>
        <dbReference type="EMBL" id="CAB4693507.1"/>
    </source>
</evidence>
<gene>
    <name evidence="1" type="ORF">UFOPK2576_00552</name>
</gene>
<dbReference type="AlphaFoldDB" id="A0A6J6P473"/>
<organism evidence="1">
    <name type="scientific">freshwater metagenome</name>
    <dbReference type="NCBI Taxonomy" id="449393"/>
    <lineage>
        <taxon>unclassified sequences</taxon>
        <taxon>metagenomes</taxon>
        <taxon>ecological metagenomes</taxon>
    </lineage>
</organism>
<sequence>MTSINTLLLCVAVEEPRRRAAFPDLIKITAASTVTFGLAS</sequence>
<name>A0A6J6P473_9ZZZZ</name>
<proteinExistence type="predicted"/>
<reference evidence="1" key="1">
    <citation type="submission" date="2020-05" db="EMBL/GenBank/DDBJ databases">
        <authorList>
            <person name="Chiriac C."/>
            <person name="Salcher M."/>
            <person name="Ghai R."/>
            <person name="Kavagutti S V."/>
        </authorList>
    </citation>
    <scope>NUCLEOTIDE SEQUENCE</scope>
</reference>
<protein>
    <submittedName>
        <fullName evidence="1">Unannotated protein</fullName>
    </submittedName>
</protein>